<dbReference type="Proteomes" id="UP001596039">
    <property type="component" value="Unassembled WGS sequence"/>
</dbReference>
<keyword evidence="4" id="KW-1185">Reference proteome</keyword>
<gene>
    <name evidence="3" type="ORF">ACFPJ4_03145</name>
</gene>
<dbReference type="PRINTS" id="PR00412">
    <property type="entry name" value="EPOXHYDRLASE"/>
</dbReference>
<organism evidence="3 4">
    <name type="scientific">Lysinimonas soli</name>
    <dbReference type="NCBI Taxonomy" id="1074233"/>
    <lineage>
        <taxon>Bacteria</taxon>
        <taxon>Bacillati</taxon>
        <taxon>Actinomycetota</taxon>
        <taxon>Actinomycetes</taxon>
        <taxon>Micrococcales</taxon>
        <taxon>Microbacteriaceae</taxon>
        <taxon>Lysinimonas</taxon>
    </lineage>
</organism>
<dbReference type="EMBL" id="JBHSMG010000001">
    <property type="protein sequence ID" value="MFC5501232.1"/>
    <property type="molecule type" value="Genomic_DNA"/>
</dbReference>
<dbReference type="Pfam" id="PF00561">
    <property type="entry name" value="Abhydrolase_1"/>
    <property type="match status" value="1"/>
</dbReference>
<evidence type="ECO:0000259" key="2">
    <source>
        <dbReference type="Pfam" id="PF00561"/>
    </source>
</evidence>
<name>A0ABW0NPU6_9MICO</name>
<dbReference type="GO" id="GO:0016787">
    <property type="term" value="F:hydrolase activity"/>
    <property type="evidence" value="ECO:0007669"/>
    <property type="project" value="UniProtKB-KW"/>
</dbReference>
<evidence type="ECO:0000313" key="3">
    <source>
        <dbReference type="EMBL" id="MFC5501232.1"/>
    </source>
</evidence>
<dbReference type="InterPro" id="IPR029058">
    <property type="entry name" value="AB_hydrolase_fold"/>
</dbReference>
<dbReference type="InterPro" id="IPR000073">
    <property type="entry name" value="AB_hydrolase_1"/>
</dbReference>
<comment type="caution">
    <text evidence="3">The sequence shown here is derived from an EMBL/GenBank/DDBJ whole genome shotgun (WGS) entry which is preliminary data.</text>
</comment>
<sequence>MSDSGLEQNLVRVPVDGGELAVGILGPSDPSTPTLLAAHGITAHHRSWLAVAEQLPGVRIVAPDLRGRGRSNALPGPFGMRRHADDLERVLDHLGIDRALGVGHSMGAFVVTTLAARAPARVPALVLVDGGLPLQPPDGIDPEAVLPVSLLGPAAERLTMTFDSREEYRAFWAQHPAFPAPLTPELLDYIDYDLDGEPPAHPSASVEAVAADQPEVFGPRWYRDALRALRVPVTVLRAPLGLLAEPPGLYPPGALEQARELVPQLRIVEVDDVNHYTILMSRHGAEAVAAEVRAALAELR</sequence>
<dbReference type="PANTHER" id="PTHR43798">
    <property type="entry name" value="MONOACYLGLYCEROL LIPASE"/>
    <property type="match status" value="1"/>
</dbReference>
<evidence type="ECO:0000313" key="4">
    <source>
        <dbReference type="Proteomes" id="UP001596039"/>
    </source>
</evidence>
<accession>A0ABW0NPU6</accession>
<proteinExistence type="predicted"/>
<keyword evidence="1 3" id="KW-0378">Hydrolase</keyword>
<dbReference type="PRINTS" id="PR00111">
    <property type="entry name" value="ABHYDROLASE"/>
</dbReference>
<reference evidence="4" key="1">
    <citation type="journal article" date="2019" name="Int. J. Syst. Evol. Microbiol.">
        <title>The Global Catalogue of Microorganisms (GCM) 10K type strain sequencing project: providing services to taxonomists for standard genome sequencing and annotation.</title>
        <authorList>
            <consortium name="The Broad Institute Genomics Platform"/>
            <consortium name="The Broad Institute Genome Sequencing Center for Infectious Disease"/>
            <person name="Wu L."/>
            <person name="Ma J."/>
        </authorList>
    </citation>
    <scope>NUCLEOTIDE SEQUENCE [LARGE SCALE GENOMIC DNA]</scope>
    <source>
        <strain evidence="4">CGMCC 4.6997</strain>
    </source>
</reference>
<dbReference type="InterPro" id="IPR050266">
    <property type="entry name" value="AB_hydrolase_sf"/>
</dbReference>
<dbReference type="RefSeq" id="WP_386738831.1">
    <property type="nucleotide sequence ID" value="NZ_JBHSMG010000001.1"/>
</dbReference>
<dbReference type="Gene3D" id="3.40.50.1820">
    <property type="entry name" value="alpha/beta hydrolase"/>
    <property type="match status" value="1"/>
</dbReference>
<evidence type="ECO:0000256" key="1">
    <source>
        <dbReference type="ARBA" id="ARBA00022801"/>
    </source>
</evidence>
<dbReference type="PANTHER" id="PTHR43798:SF31">
    <property type="entry name" value="AB HYDROLASE SUPERFAMILY PROTEIN YCLE"/>
    <property type="match status" value="1"/>
</dbReference>
<dbReference type="SUPFAM" id="SSF53474">
    <property type="entry name" value="alpha/beta-Hydrolases"/>
    <property type="match status" value="1"/>
</dbReference>
<protein>
    <submittedName>
        <fullName evidence="3">Alpha/beta fold hydrolase</fullName>
    </submittedName>
</protein>
<feature type="domain" description="AB hydrolase-1" evidence="2">
    <location>
        <begin position="33"/>
        <end position="137"/>
    </location>
</feature>
<dbReference type="InterPro" id="IPR000639">
    <property type="entry name" value="Epox_hydrolase-like"/>
</dbReference>